<feature type="domain" description="SPFH" evidence="2">
    <location>
        <begin position="17"/>
        <end position="217"/>
    </location>
</feature>
<accession>A0A9D1Z266</accession>
<reference evidence="3" key="2">
    <citation type="submission" date="2021-04" db="EMBL/GenBank/DDBJ databases">
        <authorList>
            <person name="Gilroy R."/>
        </authorList>
    </citation>
    <scope>NUCLEOTIDE SEQUENCE</scope>
    <source>
        <strain evidence="3">CHK33-7979</strain>
    </source>
</reference>
<dbReference type="CDD" id="cd03408">
    <property type="entry name" value="SPFH_like_u1"/>
    <property type="match status" value="1"/>
</dbReference>
<dbReference type="EMBL" id="DXCX01000014">
    <property type="protein sequence ID" value="HIY72543.1"/>
    <property type="molecule type" value="Genomic_DNA"/>
</dbReference>
<evidence type="ECO:0000313" key="3">
    <source>
        <dbReference type="EMBL" id="HIY72543.1"/>
    </source>
</evidence>
<dbReference type="InterPro" id="IPR033880">
    <property type="entry name" value="SPFH_YdjI"/>
</dbReference>
<evidence type="ECO:0000259" key="2">
    <source>
        <dbReference type="Pfam" id="PF13421"/>
    </source>
</evidence>
<protein>
    <submittedName>
        <fullName evidence="3">SPFH domain-containing protein</fullName>
    </submittedName>
</protein>
<dbReference type="PANTHER" id="PTHR37826:SF2">
    <property type="entry name" value="ZINC-RIBBON DOMAIN-CONTAINING PROTEIN"/>
    <property type="match status" value="1"/>
</dbReference>
<name>A0A9D1Z266_9FIRM</name>
<gene>
    <name evidence="3" type="ORF">H9826_01025</name>
</gene>
<dbReference type="Proteomes" id="UP000886824">
    <property type="component" value="Unassembled WGS sequence"/>
</dbReference>
<proteinExistence type="predicted"/>
<evidence type="ECO:0000259" key="1">
    <source>
        <dbReference type="Pfam" id="PF12773"/>
    </source>
</evidence>
<feature type="domain" description="DZANK-type" evidence="1">
    <location>
        <begin position="298"/>
        <end position="343"/>
    </location>
</feature>
<dbReference type="AlphaFoldDB" id="A0A9D1Z266"/>
<sequence>MALFQVIRFDGPSEALVWKYPKENMNSGSQLVVGPAQTAIFVKGGRIYDLFESGTYTLDTNNLPLLNTLINLPFGSRSPFTAEVFYVNRRSILDIKWGTQVPIQLKDPVYQVIIPLRAFGQYGVSVEDPGLFLEKLVGTSEAYTTDDLVRYFRGLVGSRVTDELAGAITDEGMSFVEASARIAQLSQRIAGRLQDFFNDYGIRLVSFFISSINAPEDDPTVRRLKASLSSRQEMDTLNYNYQQARTYEVLGRAADQLGGDGGMAGVGVGAAMGAAMAELVRQNLGTVPTTQPEAASYCVGCGAPLPPGAAFCPKCGQAVRMAQRCNACGAPCQPGDRFCARCGKALAP</sequence>
<dbReference type="Pfam" id="PF13421">
    <property type="entry name" value="Band_7_1"/>
    <property type="match status" value="1"/>
</dbReference>
<comment type="caution">
    <text evidence="3">The sequence shown here is derived from an EMBL/GenBank/DDBJ whole genome shotgun (WGS) entry which is preliminary data.</text>
</comment>
<organism evidence="3 4">
    <name type="scientific">Candidatus Intestinimonas merdavium</name>
    <dbReference type="NCBI Taxonomy" id="2838622"/>
    <lineage>
        <taxon>Bacteria</taxon>
        <taxon>Bacillati</taxon>
        <taxon>Bacillota</taxon>
        <taxon>Clostridia</taxon>
        <taxon>Eubacteriales</taxon>
        <taxon>Intestinimonas</taxon>
    </lineage>
</organism>
<dbReference type="PANTHER" id="PTHR37826">
    <property type="entry name" value="FLOTILLIN BAND_7_5 DOMAIN PROTEIN"/>
    <property type="match status" value="1"/>
</dbReference>
<dbReference type="Pfam" id="PF12773">
    <property type="entry name" value="DZR"/>
    <property type="match status" value="1"/>
</dbReference>
<reference evidence="3" key="1">
    <citation type="journal article" date="2021" name="PeerJ">
        <title>Extensive microbial diversity within the chicken gut microbiome revealed by metagenomics and culture.</title>
        <authorList>
            <person name="Gilroy R."/>
            <person name="Ravi A."/>
            <person name="Getino M."/>
            <person name="Pursley I."/>
            <person name="Horton D.L."/>
            <person name="Alikhan N.F."/>
            <person name="Baker D."/>
            <person name="Gharbi K."/>
            <person name="Hall N."/>
            <person name="Watson M."/>
            <person name="Adriaenssens E.M."/>
            <person name="Foster-Nyarko E."/>
            <person name="Jarju S."/>
            <person name="Secka A."/>
            <person name="Antonio M."/>
            <person name="Oren A."/>
            <person name="Chaudhuri R.R."/>
            <person name="La Ragione R."/>
            <person name="Hildebrand F."/>
            <person name="Pallen M.J."/>
        </authorList>
    </citation>
    <scope>NUCLEOTIDE SEQUENCE</scope>
    <source>
        <strain evidence="3">CHK33-7979</strain>
    </source>
</reference>
<dbReference type="InterPro" id="IPR025874">
    <property type="entry name" value="DZR"/>
</dbReference>
<evidence type="ECO:0000313" key="4">
    <source>
        <dbReference type="Proteomes" id="UP000886824"/>
    </source>
</evidence>